<keyword evidence="8" id="KW-1185">Reference proteome</keyword>
<dbReference type="GO" id="GO:0015658">
    <property type="term" value="F:branched-chain amino acid transmembrane transporter activity"/>
    <property type="evidence" value="ECO:0007669"/>
    <property type="project" value="InterPro"/>
</dbReference>
<dbReference type="InterPro" id="IPR017871">
    <property type="entry name" value="ABC_transporter-like_CS"/>
</dbReference>
<dbReference type="InterPro" id="IPR003593">
    <property type="entry name" value="AAA+_ATPase"/>
</dbReference>
<dbReference type="EMBL" id="FWXW01000007">
    <property type="protein sequence ID" value="SMC79543.1"/>
    <property type="molecule type" value="Genomic_DNA"/>
</dbReference>
<dbReference type="STRING" id="1122930.SAMN02745168_2526"/>
<sequence length="238" mass="25669">MGGFLEIDHLAVRYGNISAVRGISLQVEEGRIVALLGANGAGKSSTLRAISGLVAPASGKIRFNGEDITGAAAEHIVRLGISHCPEGRQIFPDLTVMENLRIGAFTQKSRKKIGEQTEFCLNLFPQLADRKAQMAGTLSGGEQQMLAIARAIMPSPRLLILDEPSLGLAPLIVRDIFRMIRKINEMGTTVLIVEQNALQTLKVADYAYVLSLGTVIMESPAKKLLENSELVNAYLGKS</sequence>
<protein>
    <submittedName>
        <fullName evidence="7">Branched-chain amino acid transport system ATP-binding protein</fullName>
    </submittedName>
</protein>
<accession>A0A1W2C2Y5</accession>
<gene>
    <name evidence="7" type="ORF">SAMN02745168_2526</name>
</gene>
<dbReference type="PIRSF" id="PIRSF039137">
    <property type="entry name" value="ABC_branched_ATPase"/>
    <property type="match status" value="1"/>
</dbReference>
<evidence type="ECO:0000256" key="1">
    <source>
        <dbReference type="ARBA" id="ARBA00005417"/>
    </source>
</evidence>
<proteinExistence type="inferred from homology"/>
<dbReference type="PROSITE" id="PS50893">
    <property type="entry name" value="ABC_TRANSPORTER_2"/>
    <property type="match status" value="1"/>
</dbReference>
<comment type="similarity">
    <text evidence="1">Belongs to the ABC transporter superfamily.</text>
</comment>
<name>A0A1W2C2Y5_9FIRM</name>
<evidence type="ECO:0000256" key="2">
    <source>
        <dbReference type="ARBA" id="ARBA00022448"/>
    </source>
</evidence>
<dbReference type="PANTHER" id="PTHR43820:SF4">
    <property type="entry name" value="HIGH-AFFINITY BRANCHED-CHAIN AMINO ACID TRANSPORT ATP-BINDING PROTEIN LIVF"/>
    <property type="match status" value="1"/>
</dbReference>
<evidence type="ECO:0000313" key="7">
    <source>
        <dbReference type="EMBL" id="SMC79543.1"/>
    </source>
</evidence>
<dbReference type="AlphaFoldDB" id="A0A1W2C2Y5"/>
<keyword evidence="4 7" id="KW-0067">ATP-binding</keyword>
<evidence type="ECO:0000256" key="4">
    <source>
        <dbReference type="ARBA" id="ARBA00022840"/>
    </source>
</evidence>
<evidence type="ECO:0000313" key="8">
    <source>
        <dbReference type="Proteomes" id="UP000192790"/>
    </source>
</evidence>
<evidence type="ECO:0000259" key="6">
    <source>
        <dbReference type="PROSITE" id="PS50893"/>
    </source>
</evidence>
<dbReference type="GO" id="GO:0005524">
    <property type="term" value="F:ATP binding"/>
    <property type="evidence" value="ECO:0007669"/>
    <property type="project" value="UniProtKB-KW"/>
</dbReference>
<organism evidence="7 8">
    <name type="scientific">Papillibacter cinnamivorans DSM 12816</name>
    <dbReference type="NCBI Taxonomy" id="1122930"/>
    <lineage>
        <taxon>Bacteria</taxon>
        <taxon>Bacillati</taxon>
        <taxon>Bacillota</taxon>
        <taxon>Clostridia</taxon>
        <taxon>Eubacteriales</taxon>
        <taxon>Oscillospiraceae</taxon>
        <taxon>Papillibacter</taxon>
    </lineage>
</organism>
<dbReference type="InterPro" id="IPR052156">
    <property type="entry name" value="BCAA_Transport_ATP-bd_LivF"/>
</dbReference>
<keyword evidence="2" id="KW-0813">Transport</keyword>
<dbReference type="Pfam" id="PF00005">
    <property type="entry name" value="ABC_tran"/>
    <property type="match status" value="1"/>
</dbReference>
<dbReference type="Proteomes" id="UP000192790">
    <property type="component" value="Unassembled WGS sequence"/>
</dbReference>
<evidence type="ECO:0000256" key="3">
    <source>
        <dbReference type="ARBA" id="ARBA00022741"/>
    </source>
</evidence>
<feature type="domain" description="ABC transporter" evidence="6">
    <location>
        <begin position="5"/>
        <end position="237"/>
    </location>
</feature>
<dbReference type="OrthoDB" id="9779136at2"/>
<reference evidence="7 8" key="1">
    <citation type="submission" date="2017-04" db="EMBL/GenBank/DDBJ databases">
        <authorList>
            <person name="Afonso C.L."/>
            <person name="Miller P.J."/>
            <person name="Scott M.A."/>
            <person name="Spackman E."/>
            <person name="Goraichik I."/>
            <person name="Dimitrov K.M."/>
            <person name="Suarez D.L."/>
            <person name="Swayne D.E."/>
        </authorList>
    </citation>
    <scope>NUCLEOTIDE SEQUENCE [LARGE SCALE GENOMIC DNA]</scope>
    <source>
        <strain evidence="7 8">DSM 12816</strain>
    </source>
</reference>
<dbReference type="SMART" id="SM00382">
    <property type="entry name" value="AAA"/>
    <property type="match status" value="1"/>
</dbReference>
<dbReference type="PANTHER" id="PTHR43820">
    <property type="entry name" value="HIGH-AFFINITY BRANCHED-CHAIN AMINO ACID TRANSPORT ATP-BINDING PROTEIN LIVF"/>
    <property type="match status" value="1"/>
</dbReference>
<dbReference type="InterPro" id="IPR003439">
    <property type="entry name" value="ABC_transporter-like_ATP-bd"/>
</dbReference>
<dbReference type="GO" id="GO:0015807">
    <property type="term" value="P:L-amino acid transport"/>
    <property type="evidence" value="ECO:0007669"/>
    <property type="project" value="TreeGrafter"/>
</dbReference>
<dbReference type="SUPFAM" id="SSF52540">
    <property type="entry name" value="P-loop containing nucleoside triphosphate hydrolases"/>
    <property type="match status" value="1"/>
</dbReference>
<dbReference type="Gene3D" id="3.40.50.300">
    <property type="entry name" value="P-loop containing nucleotide triphosphate hydrolases"/>
    <property type="match status" value="1"/>
</dbReference>
<keyword evidence="5" id="KW-0029">Amino-acid transport</keyword>
<dbReference type="PROSITE" id="PS00211">
    <property type="entry name" value="ABC_TRANSPORTER_1"/>
    <property type="match status" value="1"/>
</dbReference>
<keyword evidence="3" id="KW-0547">Nucleotide-binding</keyword>
<dbReference type="InterPro" id="IPR027417">
    <property type="entry name" value="P-loop_NTPase"/>
</dbReference>
<dbReference type="GO" id="GO:0016887">
    <property type="term" value="F:ATP hydrolysis activity"/>
    <property type="evidence" value="ECO:0007669"/>
    <property type="project" value="InterPro"/>
</dbReference>
<dbReference type="InterPro" id="IPR030660">
    <property type="entry name" value="ABC_branched_ATPase_LivF/BraG"/>
</dbReference>
<dbReference type="CDD" id="cd03224">
    <property type="entry name" value="ABC_TM1139_LivF_branched"/>
    <property type="match status" value="1"/>
</dbReference>
<dbReference type="RefSeq" id="WP_084235203.1">
    <property type="nucleotide sequence ID" value="NZ_FWXW01000007.1"/>
</dbReference>
<evidence type="ECO:0000256" key="5">
    <source>
        <dbReference type="ARBA" id="ARBA00022970"/>
    </source>
</evidence>